<name>A0ACA9N737_9GLOM</name>
<keyword evidence="2" id="KW-1185">Reference proteome</keyword>
<gene>
    <name evidence="1" type="ORF">RPERSI_LOCUS6775</name>
</gene>
<proteinExistence type="predicted"/>
<sequence>MRTRKLEKSKLQVYHRTYVFEDFSKSFEDLLIIDRYPSANRSNNSYPLSPSSSVKGLSVNKDDINTLNNNQDEKFFNIEKPERALSSFCLRSSSALLKVIELEDFSKSEEQNLIEDKGFNDISSSTLMSFDYSDQFRTKK</sequence>
<reference evidence="1" key="1">
    <citation type="submission" date="2021-06" db="EMBL/GenBank/DDBJ databases">
        <authorList>
            <person name="Kallberg Y."/>
            <person name="Tangrot J."/>
            <person name="Rosling A."/>
        </authorList>
    </citation>
    <scope>NUCLEOTIDE SEQUENCE</scope>
    <source>
        <strain evidence="1">MA461A</strain>
    </source>
</reference>
<evidence type="ECO:0000313" key="2">
    <source>
        <dbReference type="Proteomes" id="UP000789920"/>
    </source>
</evidence>
<evidence type="ECO:0000313" key="1">
    <source>
        <dbReference type="EMBL" id="CAG8622582.1"/>
    </source>
</evidence>
<protein>
    <submittedName>
        <fullName evidence="1">7750_t:CDS:1</fullName>
    </submittedName>
</protein>
<accession>A0ACA9N737</accession>
<dbReference type="Proteomes" id="UP000789920">
    <property type="component" value="Unassembled WGS sequence"/>
</dbReference>
<dbReference type="EMBL" id="CAJVQC010010978">
    <property type="protein sequence ID" value="CAG8622582.1"/>
    <property type="molecule type" value="Genomic_DNA"/>
</dbReference>
<organism evidence="1 2">
    <name type="scientific">Racocetra persica</name>
    <dbReference type="NCBI Taxonomy" id="160502"/>
    <lineage>
        <taxon>Eukaryota</taxon>
        <taxon>Fungi</taxon>
        <taxon>Fungi incertae sedis</taxon>
        <taxon>Mucoromycota</taxon>
        <taxon>Glomeromycotina</taxon>
        <taxon>Glomeromycetes</taxon>
        <taxon>Diversisporales</taxon>
        <taxon>Gigasporaceae</taxon>
        <taxon>Racocetra</taxon>
    </lineage>
</organism>
<comment type="caution">
    <text evidence="1">The sequence shown here is derived from an EMBL/GenBank/DDBJ whole genome shotgun (WGS) entry which is preliminary data.</text>
</comment>